<proteinExistence type="predicted"/>
<organism evidence="1 2">
    <name type="scientific">Mesorhizobium metallidurans STM 2683</name>
    <dbReference type="NCBI Taxonomy" id="1297569"/>
    <lineage>
        <taxon>Bacteria</taxon>
        <taxon>Pseudomonadati</taxon>
        <taxon>Pseudomonadota</taxon>
        <taxon>Alphaproteobacteria</taxon>
        <taxon>Hyphomicrobiales</taxon>
        <taxon>Phyllobacteriaceae</taxon>
        <taxon>Mesorhizobium</taxon>
    </lineage>
</organism>
<keyword evidence="2" id="KW-1185">Reference proteome</keyword>
<sequence>MMESYAAVASAVLSAVAIFVAWSQFKKGEYRIDHVTAWGNDVISNLQEVYLVISVPTDVISEKQKRERLVELCFNSSILTGKGRIFFKNQILDTYGAAKPAAYRGYRPKILDPLVVAHEISKDWFKSDTQRRDRLARLAYENVRQFVSLAQKEVGRSKTTSADTAQGGQGVNLERLLAALPD</sequence>
<dbReference type="Proteomes" id="UP000012062">
    <property type="component" value="Unassembled WGS sequence"/>
</dbReference>
<accession>M5EGP9</accession>
<comment type="caution">
    <text evidence="1">The sequence shown here is derived from an EMBL/GenBank/DDBJ whole genome shotgun (WGS) entry which is preliminary data.</text>
</comment>
<evidence type="ECO:0000313" key="1">
    <source>
        <dbReference type="EMBL" id="CCV03405.1"/>
    </source>
</evidence>
<gene>
    <name evidence="1" type="ORF">MESS2_1050009</name>
</gene>
<dbReference type="AlphaFoldDB" id="M5EGP9"/>
<reference evidence="1 2" key="1">
    <citation type="submission" date="2013-02" db="EMBL/GenBank/DDBJ databases">
        <authorList>
            <person name="Genoscope - CEA"/>
        </authorList>
    </citation>
    <scope>NUCLEOTIDE SEQUENCE [LARGE SCALE GENOMIC DNA]</scope>
    <source>
        <strain evidence="1 2">STM 2683</strain>
    </source>
</reference>
<evidence type="ECO:0000313" key="2">
    <source>
        <dbReference type="Proteomes" id="UP000012062"/>
    </source>
</evidence>
<dbReference type="EMBL" id="CAUM01000008">
    <property type="protein sequence ID" value="CCV03405.1"/>
    <property type="molecule type" value="Genomic_DNA"/>
</dbReference>
<name>M5EGP9_9HYPH</name>
<protein>
    <recommendedName>
        <fullName evidence="3">DUF4760 domain-containing protein</fullName>
    </recommendedName>
</protein>
<evidence type="ECO:0008006" key="3">
    <source>
        <dbReference type="Google" id="ProtNLM"/>
    </source>
</evidence>